<evidence type="ECO:0000259" key="1">
    <source>
        <dbReference type="Pfam" id="PF13676"/>
    </source>
</evidence>
<dbReference type="SUPFAM" id="SSF52200">
    <property type="entry name" value="Toll/Interleukin receptor TIR domain"/>
    <property type="match status" value="1"/>
</dbReference>
<organism evidence="2 3">
    <name type="scientific">Flaviramulus basaltis</name>
    <dbReference type="NCBI Taxonomy" id="369401"/>
    <lineage>
        <taxon>Bacteria</taxon>
        <taxon>Pseudomonadati</taxon>
        <taxon>Bacteroidota</taxon>
        <taxon>Flavobacteriia</taxon>
        <taxon>Flavobacteriales</taxon>
        <taxon>Flavobacteriaceae</taxon>
        <taxon>Flaviramulus</taxon>
    </lineage>
</organism>
<dbReference type="Gene3D" id="3.40.50.10140">
    <property type="entry name" value="Toll/interleukin-1 receptor homology (TIR) domain"/>
    <property type="match status" value="1"/>
</dbReference>
<evidence type="ECO:0000313" key="2">
    <source>
        <dbReference type="EMBL" id="SFZ94728.1"/>
    </source>
</evidence>
<keyword evidence="3" id="KW-1185">Reference proteome</keyword>
<evidence type="ECO:0000313" key="3">
    <source>
        <dbReference type="Proteomes" id="UP000182544"/>
    </source>
</evidence>
<sequence length="188" mass="21474">MADFITKEQLKSTLGKDDYGLKGSMAVLLAMSSKLAKKRNEFESSVFISHSHKNSDLVGYLVGILNKLKIQVYVDWMDDELSYPPSGKTAIKIKEMIKGNKKFILLATNEGIESKWCNWELGIGDVHKYISNIVLLPVADNTGNWNGNEYLQIYPYVDKKYKSLEWDDEFNVIFPDGKKIGLIEWLKN</sequence>
<gene>
    <name evidence="2" type="ORF">SAMN05428642_10521</name>
</gene>
<dbReference type="EMBL" id="FPKV01000005">
    <property type="protein sequence ID" value="SFZ94728.1"/>
    <property type="molecule type" value="Genomic_DNA"/>
</dbReference>
<proteinExistence type="predicted"/>
<dbReference type="Pfam" id="PF13676">
    <property type="entry name" value="TIR_2"/>
    <property type="match status" value="1"/>
</dbReference>
<dbReference type="AlphaFoldDB" id="A0A1K2IRB6"/>
<dbReference type="STRING" id="369401.SAMN05428642_10521"/>
<dbReference type="InterPro" id="IPR000157">
    <property type="entry name" value="TIR_dom"/>
</dbReference>
<reference evidence="2 3" key="1">
    <citation type="submission" date="2016-10" db="EMBL/GenBank/DDBJ databases">
        <authorList>
            <person name="de Groot N.N."/>
        </authorList>
    </citation>
    <scope>NUCLEOTIDE SEQUENCE [LARGE SCALE GENOMIC DNA]</scope>
    <source>
        <strain evidence="2 3">DSM 18180</strain>
    </source>
</reference>
<accession>A0A1K2IRB6</accession>
<dbReference type="Proteomes" id="UP000182544">
    <property type="component" value="Unassembled WGS sequence"/>
</dbReference>
<feature type="domain" description="TIR" evidence="1">
    <location>
        <begin position="46"/>
        <end position="160"/>
    </location>
</feature>
<protein>
    <submittedName>
        <fullName evidence="2">TIR domain-containing protein</fullName>
    </submittedName>
</protein>
<dbReference type="RefSeq" id="WP_072403490.1">
    <property type="nucleotide sequence ID" value="NZ_FPKV01000005.1"/>
</dbReference>
<dbReference type="GO" id="GO:0007165">
    <property type="term" value="P:signal transduction"/>
    <property type="evidence" value="ECO:0007669"/>
    <property type="project" value="InterPro"/>
</dbReference>
<dbReference type="InterPro" id="IPR035897">
    <property type="entry name" value="Toll_tir_struct_dom_sf"/>
</dbReference>
<dbReference type="OrthoDB" id="9810385at2"/>
<name>A0A1K2IRB6_9FLAO</name>